<feature type="region of interest" description="Disordered" evidence="1">
    <location>
        <begin position="75"/>
        <end position="98"/>
    </location>
</feature>
<accession>A0ABN0YZA6</accession>
<gene>
    <name evidence="2" type="ORF">GCM10010357_51650</name>
</gene>
<reference evidence="2 3" key="1">
    <citation type="journal article" date="2019" name="Int. J. Syst. Evol. Microbiol.">
        <title>The Global Catalogue of Microorganisms (GCM) 10K type strain sequencing project: providing services to taxonomists for standard genome sequencing and annotation.</title>
        <authorList>
            <consortium name="The Broad Institute Genomics Platform"/>
            <consortium name="The Broad Institute Genome Sequencing Center for Infectious Disease"/>
            <person name="Wu L."/>
            <person name="Ma J."/>
        </authorList>
    </citation>
    <scope>NUCLEOTIDE SEQUENCE [LARGE SCALE GENOMIC DNA]</scope>
    <source>
        <strain evidence="2 3">JCM 4788</strain>
    </source>
</reference>
<protein>
    <recommendedName>
        <fullName evidence="4">HK97 gp10 family phage protein</fullName>
    </recommendedName>
</protein>
<dbReference type="Proteomes" id="UP001500879">
    <property type="component" value="Unassembled WGS sequence"/>
</dbReference>
<evidence type="ECO:0000313" key="3">
    <source>
        <dbReference type="Proteomes" id="UP001500879"/>
    </source>
</evidence>
<keyword evidence="3" id="KW-1185">Reference proteome</keyword>
<sequence>MDKKGLRQLLNSSMLAVALLTEADRIKARAEATAPTRTGTYRSSFETEARRRMGSRRDRTGAAVINTSKHARFVEYGGGDDTPGHHTLLRAATGQHGS</sequence>
<evidence type="ECO:0000256" key="1">
    <source>
        <dbReference type="SAM" id="MobiDB-lite"/>
    </source>
</evidence>
<feature type="compositionally biased region" description="Basic and acidic residues" evidence="1">
    <location>
        <begin position="45"/>
        <end position="59"/>
    </location>
</feature>
<feature type="compositionally biased region" description="Polar residues" evidence="1">
    <location>
        <begin position="35"/>
        <end position="44"/>
    </location>
</feature>
<evidence type="ECO:0000313" key="2">
    <source>
        <dbReference type="EMBL" id="GAA0423849.1"/>
    </source>
</evidence>
<dbReference type="RefSeq" id="WP_344028851.1">
    <property type="nucleotide sequence ID" value="NZ_BAAABX010000055.1"/>
</dbReference>
<organism evidence="2 3">
    <name type="scientific">Streptomyces luteireticuli</name>
    <dbReference type="NCBI Taxonomy" id="173858"/>
    <lineage>
        <taxon>Bacteria</taxon>
        <taxon>Bacillati</taxon>
        <taxon>Actinomycetota</taxon>
        <taxon>Actinomycetes</taxon>
        <taxon>Kitasatosporales</taxon>
        <taxon>Streptomycetaceae</taxon>
        <taxon>Streptomyces</taxon>
    </lineage>
</organism>
<proteinExistence type="predicted"/>
<name>A0ABN0YZA6_9ACTN</name>
<comment type="caution">
    <text evidence="2">The sequence shown here is derived from an EMBL/GenBank/DDBJ whole genome shotgun (WGS) entry which is preliminary data.</text>
</comment>
<evidence type="ECO:0008006" key="4">
    <source>
        <dbReference type="Google" id="ProtNLM"/>
    </source>
</evidence>
<dbReference type="EMBL" id="BAAABX010000055">
    <property type="protein sequence ID" value="GAA0423849.1"/>
    <property type="molecule type" value="Genomic_DNA"/>
</dbReference>
<dbReference type="Pfam" id="PF04883">
    <property type="entry name" value="HK97-gp10_like"/>
    <property type="match status" value="1"/>
</dbReference>
<dbReference type="InterPro" id="IPR010064">
    <property type="entry name" value="HK97-gp10_tail"/>
</dbReference>
<feature type="region of interest" description="Disordered" evidence="1">
    <location>
        <begin position="31"/>
        <end position="59"/>
    </location>
</feature>